<dbReference type="AlphaFoldDB" id="A0A9N9MHG3"/>
<keyword evidence="3" id="KW-0862">Zinc</keyword>
<dbReference type="EMBL" id="OU892278">
    <property type="protein sequence ID" value="CAG9764337.1"/>
    <property type="molecule type" value="Genomic_DNA"/>
</dbReference>
<keyword evidence="2" id="KW-0863">Zinc-finger</keyword>
<dbReference type="OrthoDB" id="6742320at2759"/>
<keyword evidence="1" id="KW-0479">Metal-binding</keyword>
<feature type="domain" description="FLYWCH-type" evidence="4">
    <location>
        <begin position="5"/>
        <end position="59"/>
    </location>
</feature>
<evidence type="ECO:0000256" key="2">
    <source>
        <dbReference type="ARBA" id="ARBA00022771"/>
    </source>
</evidence>
<sequence>MARYVVDGFVFHVNNISKGNPRNMYLRCLEYKRLGCHARAEIPFDGSSKNIKVSKSHNHTSDICAEEKVTFMRDLKEVLLKNPTVPNRTIYQTLAEMSPNAAGEIPFESIRRKMNRWRRENNDGLQQRELIEKQ</sequence>
<dbReference type="GO" id="GO:0008270">
    <property type="term" value="F:zinc ion binding"/>
    <property type="evidence" value="ECO:0007669"/>
    <property type="project" value="UniProtKB-KW"/>
</dbReference>
<evidence type="ECO:0000313" key="5">
    <source>
        <dbReference type="EMBL" id="CAG9764337.1"/>
    </source>
</evidence>
<evidence type="ECO:0000256" key="3">
    <source>
        <dbReference type="ARBA" id="ARBA00022833"/>
    </source>
</evidence>
<gene>
    <name evidence="5" type="ORF">CEUTPL_LOCUS4977</name>
</gene>
<organism evidence="5 6">
    <name type="scientific">Ceutorhynchus assimilis</name>
    <name type="common">cabbage seed weevil</name>
    <dbReference type="NCBI Taxonomy" id="467358"/>
    <lineage>
        <taxon>Eukaryota</taxon>
        <taxon>Metazoa</taxon>
        <taxon>Ecdysozoa</taxon>
        <taxon>Arthropoda</taxon>
        <taxon>Hexapoda</taxon>
        <taxon>Insecta</taxon>
        <taxon>Pterygota</taxon>
        <taxon>Neoptera</taxon>
        <taxon>Endopterygota</taxon>
        <taxon>Coleoptera</taxon>
        <taxon>Polyphaga</taxon>
        <taxon>Cucujiformia</taxon>
        <taxon>Curculionidae</taxon>
        <taxon>Ceutorhynchinae</taxon>
        <taxon>Ceutorhynchus</taxon>
    </lineage>
</organism>
<evidence type="ECO:0000256" key="1">
    <source>
        <dbReference type="ARBA" id="ARBA00022723"/>
    </source>
</evidence>
<proteinExistence type="predicted"/>
<keyword evidence="6" id="KW-1185">Reference proteome</keyword>
<dbReference type="InterPro" id="IPR007588">
    <property type="entry name" value="Znf_FLYWCH"/>
</dbReference>
<dbReference type="Proteomes" id="UP001152799">
    <property type="component" value="Chromosome 2"/>
</dbReference>
<reference evidence="5" key="1">
    <citation type="submission" date="2022-01" db="EMBL/GenBank/DDBJ databases">
        <authorList>
            <person name="King R."/>
        </authorList>
    </citation>
    <scope>NUCLEOTIDE SEQUENCE</scope>
</reference>
<accession>A0A9N9MHG3</accession>
<dbReference type="Gene3D" id="2.20.25.240">
    <property type="match status" value="1"/>
</dbReference>
<protein>
    <recommendedName>
        <fullName evidence="4">FLYWCH-type domain-containing protein</fullName>
    </recommendedName>
</protein>
<evidence type="ECO:0000259" key="4">
    <source>
        <dbReference type="Pfam" id="PF04500"/>
    </source>
</evidence>
<name>A0A9N9MHG3_9CUCU</name>
<dbReference type="Pfam" id="PF04500">
    <property type="entry name" value="FLYWCH"/>
    <property type="match status" value="1"/>
</dbReference>
<evidence type="ECO:0000313" key="6">
    <source>
        <dbReference type="Proteomes" id="UP001152799"/>
    </source>
</evidence>